<keyword evidence="7" id="KW-1133">Transmembrane helix</keyword>
<proteinExistence type="inferred from homology"/>
<feature type="transmembrane region" description="Helical" evidence="7">
    <location>
        <begin position="203"/>
        <end position="222"/>
    </location>
</feature>
<comment type="cofactor">
    <cofactor evidence="6">
        <name>Zn(2+)</name>
        <dbReference type="ChEBI" id="CHEBI:29105"/>
    </cofactor>
    <text evidence="6">Binds 1 zinc ion per subunit.</text>
</comment>
<keyword evidence="2 6" id="KW-0479">Metal-binding</keyword>
<dbReference type="OrthoDB" id="44061at2759"/>
<sequence>MQTGIGPTKLFATIEKVEKTEEEWRQELSPQAYYVLREAGTEAPRSSELNDVKEPGTFVCKGCGAPLFTTAAKFESGSGWPSFYQPVDKSAVDLSVDYKLIMPRTEVCCGSCGGHLGHVFDDGPQPTGQRYCMNGIAMDFKADETNPDLAAAVVERQSSPFKPTAESQLPGILFNGAIGVLFFGSFVTRIGDIESLGGTPVPFDFFPVIPAVFYGVMAAQGISRLL</sequence>
<dbReference type="GO" id="GO:0006979">
    <property type="term" value="P:response to oxidative stress"/>
    <property type="evidence" value="ECO:0007669"/>
    <property type="project" value="InterPro"/>
</dbReference>
<comment type="caution">
    <text evidence="9">The sequence shown here is derived from an EMBL/GenBank/DDBJ whole genome shotgun (WGS) entry which is preliminary data.</text>
</comment>
<accession>A0A9N8EFX0</accession>
<protein>
    <recommendedName>
        <fullName evidence="6">Peptide-methionine (R)-S-oxide reductase</fullName>
        <ecNumber evidence="6">1.8.4.12</ecNumber>
    </recommendedName>
</protein>
<dbReference type="InterPro" id="IPR028427">
    <property type="entry name" value="Met_Sox_Rdtase_MsrB"/>
</dbReference>
<dbReference type="GO" id="GO:0046872">
    <property type="term" value="F:metal ion binding"/>
    <property type="evidence" value="ECO:0007669"/>
    <property type="project" value="UniProtKB-KW"/>
</dbReference>
<evidence type="ECO:0000256" key="3">
    <source>
        <dbReference type="ARBA" id="ARBA00022833"/>
    </source>
</evidence>
<dbReference type="NCBIfam" id="TIGR00357">
    <property type="entry name" value="peptide-methionine (R)-S-oxide reductase MsrB"/>
    <property type="match status" value="1"/>
</dbReference>
<dbReference type="Proteomes" id="UP001153069">
    <property type="component" value="Unassembled WGS sequence"/>
</dbReference>
<evidence type="ECO:0000256" key="4">
    <source>
        <dbReference type="ARBA" id="ARBA00023002"/>
    </source>
</evidence>
<evidence type="ECO:0000313" key="10">
    <source>
        <dbReference type="Proteomes" id="UP001153069"/>
    </source>
</evidence>
<evidence type="ECO:0000256" key="2">
    <source>
        <dbReference type="ARBA" id="ARBA00022723"/>
    </source>
</evidence>
<keyword evidence="7" id="KW-0812">Transmembrane</keyword>
<dbReference type="Gene3D" id="2.170.150.20">
    <property type="entry name" value="Peptide methionine sulfoxide reductase"/>
    <property type="match status" value="1"/>
</dbReference>
<dbReference type="GO" id="GO:0030091">
    <property type="term" value="P:protein repair"/>
    <property type="evidence" value="ECO:0007669"/>
    <property type="project" value="InterPro"/>
</dbReference>
<keyword evidence="10" id="KW-1185">Reference proteome</keyword>
<keyword evidence="7" id="KW-0472">Membrane</keyword>
<keyword evidence="3 6" id="KW-0862">Zinc</keyword>
<comment type="catalytic activity">
    <reaction evidence="5 6">
        <text>L-methionyl-[protein] + [thioredoxin]-disulfide + H2O = L-methionyl-(R)-S-oxide-[protein] + [thioredoxin]-dithiol</text>
        <dbReference type="Rhea" id="RHEA:24164"/>
        <dbReference type="Rhea" id="RHEA-COMP:10698"/>
        <dbReference type="Rhea" id="RHEA-COMP:10700"/>
        <dbReference type="Rhea" id="RHEA-COMP:12313"/>
        <dbReference type="Rhea" id="RHEA-COMP:12314"/>
        <dbReference type="ChEBI" id="CHEBI:15377"/>
        <dbReference type="ChEBI" id="CHEBI:16044"/>
        <dbReference type="ChEBI" id="CHEBI:29950"/>
        <dbReference type="ChEBI" id="CHEBI:45764"/>
        <dbReference type="ChEBI" id="CHEBI:50058"/>
        <dbReference type="EC" id="1.8.4.12"/>
    </reaction>
</comment>
<dbReference type="Pfam" id="PF01641">
    <property type="entry name" value="SelR"/>
    <property type="match status" value="1"/>
</dbReference>
<keyword evidence="4 6" id="KW-0560">Oxidoreductase</keyword>
<dbReference type="PROSITE" id="PS51790">
    <property type="entry name" value="MSRB"/>
    <property type="match status" value="1"/>
</dbReference>
<gene>
    <name evidence="9" type="ORF">SEMRO_1063_G237150.1</name>
</gene>
<dbReference type="PANTHER" id="PTHR10173:SF52">
    <property type="entry name" value="METHIONINE-R-SULFOXIDE REDUCTASE B1"/>
    <property type="match status" value="1"/>
</dbReference>
<name>A0A9N8EFX0_9STRA</name>
<dbReference type="AlphaFoldDB" id="A0A9N8EFX0"/>
<dbReference type="GO" id="GO:0005737">
    <property type="term" value="C:cytoplasm"/>
    <property type="evidence" value="ECO:0007669"/>
    <property type="project" value="TreeGrafter"/>
</dbReference>
<dbReference type="EC" id="1.8.4.12" evidence="6"/>
<organism evidence="9 10">
    <name type="scientific">Seminavis robusta</name>
    <dbReference type="NCBI Taxonomy" id="568900"/>
    <lineage>
        <taxon>Eukaryota</taxon>
        <taxon>Sar</taxon>
        <taxon>Stramenopiles</taxon>
        <taxon>Ochrophyta</taxon>
        <taxon>Bacillariophyta</taxon>
        <taxon>Bacillariophyceae</taxon>
        <taxon>Bacillariophycidae</taxon>
        <taxon>Naviculales</taxon>
        <taxon>Naviculaceae</taxon>
        <taxon>Seminavis</taxon>
    </lineage>
</organism>
<feature type="transmembrane region" description="Helical" evidence="7">
    <location>
        <begin position="172"/>
        <end position="191"/>
    </location>
</feature>
<dbReference type="PANTHER" id="PTHR10173">
    <property type="entry name" value="METHIONINE SULFOXIDE REDUCTASE"/>
    <property type="match status" value="1"/>
</dbReference>
<dbReference type="FunFam" id="2.170.150.20:FF:000001">
    <property type="entry name" value="Peptide methionine sulfoxide reductase MsrB"/>
    <property type="match status" value="1"/>
</dbReference>
<evidence type="ECO:0000256" key="5">
    <source>
        <dbReference type="ARBA" id="ARBA00048488"/>
    </source>
</evidence>
<feature type="domain" description="MsrB" evidence="8">
    <location>
        <begin position="21"/>
        <end position="143"/>
    </location>
</feature>
<evidence type="ECO:0000256" key="6">
    <source>
        <dbReference type="RuleBase" id="RU365044"/>
    </source>
</evidence>
<dbReference type="InterPro" id="IPR011057">
    <property type="entry name" value="Mss4-like_sf"/>
</dbReference>
<dbReference type="InterPro" id="IPR002579">
    <property type="entry name" value="Met_Sox_Rdtase_MsrB_dom"/>
</dbReference>
<evidence type="ECO:0000259" key="8">
    <source>
        <dbReference type="PROSITE" id="PS51790"/>
    </source>
</evidence>
<comment type="similarity">
    <text evidence="1 6">Belongs to the MsrB Met sulfoxide reductase family.</text>
</comment>
<dbReference type="GO" id="GO:0033743">
    <property type="term" value="F:peptide-methionine (R)-S-oxide reductase activity"/>
    <property type="evidence" value="ECO:0007669"/>
    <property type="project" value="UniProtKB-EC"/>
</dbReference>
<dbReference type="SUPFAM" id="SSF51316">
    <property type="entry name" value="Mss4-like"/>
    <property type="match status" value="1"/>
</dbReference>
<evidence type="ECO:0000256" key="1">
    <source>
        <dbReference type="ARBA" id="ARBA00007174"/>
    </source>
</evidence>
<dbReference type="EMBL" id="CAICTM010001061">
    <property type="protein sequence ID" value="CAB9519993.1"/>
    <property type="molecule type" value="Genomic_DNA"/>
</dbReference>
<reference evidence="9" key="1">
    <citation type="submission" date="2020-06" db="EMBL/GenBank/DDBJ databases">
        <authorList>
            <consortium name="Plant Systems Biology data submission"/>
        </authorList>
    </citation>
    <scope>NUCLEOTIDE SEQUENCE</scope>
    <source>
        <strain evidence="9">D6</strain>
    </source>
</reference>
<evidence type="ECO:0000313" key="9">
    <source>
        <dbReference type="EMBL" id="CAB9519993.1"/>
    </source>
</evidence>
<evidence type="ECO:0000256" key="7">
    <source>
        <dbReference type="SAM" id="Phobius"/>
    </source>
</evidence>